<dbReference type="STRING" id="1142394.PSMK_00210"/>
<dbReference type="PANTHER" id="PTHR43739">
    <property type="entry name" value="XYLOGLUCANASE (EUROFUNG)"/>
    <property type="match status" value="1"/>
</dbReference>
<gene>
    <name evidence="3" type="ordered locus">PSMK_00210</name>
</gene>
<feature type="signal peptide" evidence="2">
    <location>
        <begin position="1"/>
        <end position="21"/>
    </location>
</feature>
<dbReference type="InterPro" id="IPR015943">
    <property type="entry name" value="WD40/YVTN_repeat-like_dom_sf"/>
</dbReference>
<feature type="region of interest" description="Disordered" evidence="1">
    <location>
        <begin position="662"/>
        <end position="682"/>
    </location>
</feature>
<dbReference type="Gene3D" id="2.130.10.10">
    <property type="entry name" value="YVTN repeat-like/Quinoprotein amine dehydrogenase"/>
    <property type="match status" value="4"/>
</dbReference>
<dbReference type="InterPro" id="IPR052025">
    <property type="entry name" value="Xyloglucanase_GH74"/>
</dbReference>
<evidence type="ECO:0000313" key="3">
    <source>
        <dbReference type="EMBL" id="BAM02180.1"/>
    </source>
</evidence>
<evidence type="ECO:0000256" key="1">
    <source>
        <dbReference type="SAM" id="MobiDB-lite"/>
    </source>
</evidence>
<dbReference type="PANTHER" id="PTHR43739:SF5">
    <property type="entry name" value="EXO-ALPHA-SIALIDASE"/>
    <property type="match status" value="1"/>
</dbReference>
<dbReference type="OrthoDB" id="9757947at2"/>
<dbReference type="RefSeq" id="WP_014435400.1">
    <property type="nucleotide sequence ID" value="NC_017080.1"/>
</dbReference>
<evidence type="ECO:0008006" key="5">
    <source>
        <dbReference type="Google" id="ProtNLM"/>
    </source>
</evidence>
<keyword evidence="2" id="KW-0732">Signal</keyword>
<organism evidence="3 4">
    <name type="scientific">Phycisphaera mikurensis (strain NBRC 102666 / KCTC 22515 / FYK2301M01)</name>
    <dbReference type="NCBI Taxonomy" id="1142394"/>
    <lineage>
        <taxon>Bacteria</taxon>
        <taxon>Pseudomonadati</taxon>
        <taxon>Planctomycetota</taxon>
        <taxon>Phycisphaerae</taxon>
        <taxon>Phycisphaerales</taxon>
        <taxon>Phycisphaeraceae</taxon>
        <taxon>Phycisphaera</taxon>
    </lineage>
</organism>
<dbReference type="GO" id="GO:0010411">
    <property type="term" value="P:xyloglucan metabolic process"/>
    <property type="evidence" value="ECO:0007669"/>
    <property type="project" value="TreeGrafter"/>
</dbReference>
<dbReference type="KEGG" id="phm:PSMK_00210"/>
<name>I0IA92_PHYMF</name>
<proteinExistence type="predicted"/>
<dbReference type="EMBL" id="AP012338">
    <property type="protein sequence ID" value="BAM02180.1"/>
    <property type="molecule type" value="Genomic_DNA"/>
</dbReference>
<dbReference type="CDD" id="cd15482">
    <property type="entry name" value="Sialidase_non-viral"/>
    <property type="match status" value="1"/>
</dbReference>
<dbReference type="HOGENOM" id="CLU_387741_0_0_0"/>
<accession>I0IA92</accession>
<dbReference type="AlphaFoldDB" id="I0IA92"/>
<sequence>MRPAPALLAALLLALPAPASSAGSAAGAWHAVPWVTADALTDPAVTRGGEGGQWIRSLAIDGADGSFLIYGTDVGGLFRTLDGGDTWEPANVGYEPRGTCAVAIDPANPDRCLSVGANSVASDAHGIWLSTDRAGSWEHKLVARISSTVDFRQQLAYDAASFDEALGFCTDAYWSRIRDDEAKWGEVQPDPALYRTSDGGETWERLPGSEPFAGGHLVTHPTRRGVLYATHPGGLSVSEDRGESFRLLLAGNFAGVAVSPDRPDALWVAHPGGLKISHDGGRTWADSPMTGVSLEGREGVVFEHPTASPVDADRLAVRSRDEDWSWKLHVSGDGGRGFREAAFDNDLAFLPFNVRHWAVAWSPTNARIGHTVGGDWATRSLDGGETFAWAGDGINGIKVGGAFHFGSASPGTVYLGAQDYNGAITRDGGRTWSYVNASGDGWGGMAYGGFAVDDRTLIVGKGEGWDGLRVVTVSTDGGETMREVPGATWDGNRSDPATFGLESSLADPRREGVWFCGPFRTADAGGSWERMTGCHGVVAAQGGLLYGVRQTDGDDAAVVTSADGGVAWRPLVGGYARIRDVAPEVGGDGVYFVADKKLHRFDADTGVEVLDTPGDARWGRNVASVATDPGRPGRLYAAQHTNAHKSSVGAMVSRDGGRTWASLTRTEPLDGSGDGGGLDGGNEASWVRVDPATGDAWFATGCYGLWRWSPAD</sequence>
<feature type="chain" id="PRO_5003628668" description="Sortilin N-terminal domain-containing protein" evidence="2">
    <location>
        <begin position="22"/>
        <end position="712"/>
    </location>
</feature>
<dbReference type="SUPFAM" id="SSF110296">
    <property type="entry name" value="Oligoxyloglucan reducing end-specific cellobiohydrolase"/>
    <property type="match status" value="3"/>
</dbReference>
<evidence type="ECO:0000256" key="2">
    <source>
        <dbReference type="SAM" id="SignalP"/>
    </source>
</evidence>
<dbReference type="eggNOG" id="COG4447">
    <property type="taxonomic scope" value="Bacteria"/>
</dbReference>
<protein>
    <recommendedName>
        <fullName evidence="5">Sortilin N-terminal domain-containing protein</fullName>
    </recommendedName>
</protein>
<evidence type="ECO:0000313" key="4">
    <source>
        <dbReference type="Proteomes" id="UP000007881"/>
    </source>
</evidence>
<dbReference type="Proteomes" id="UP000007881">
    <property type="component" value="Chromosome"/>
</dbReference>
<keyword evidence="4" id="KW-1185">Reference proteome</keyword>
<reference evidence="3 4" key="1">
    <citation type="submission" date="2012-02" db="EMBL/GenBank/DDBJ databases">
        <title>Complete genome sequence of Phycisphaera mikurensis NBRC 102666.</title>
        <authorList>
            <person name="Ankai A."/>
            <person name="Hosoyama A."/>
            <person name="Terui Y."/>
            <person name="Sekine M."/>
            <person name="Fukai R."/>
            <person name="Kato Y."/>
            <person name="Nakamura S."/>
            <person name="Yamada-Narita S."/>
            <person name="Kawakoshi A."/>
            <person name="Fukunaga Y."/>
            <person name="Yamazaki S."/>
            <person name="Fujita N."/>
        </authorList>
    </citation>
    <scope>NUCLEOTIDE SEQUENCE [LARGE SCALE GENOMIC DNA]</scope>
    <source>
        <strain evidence="4">NBRC 102666 / KCTC 22515 / FYK2301M01</strain>
    </source>
</reference>